<gene>
    <name evidence="1" type="ORF">HNR10_003809</name>
</gene>
<organism evidence="1 2">
    <name type="scientific">Nocardiopsis aegyptia</name>
    <dbReference type="NCBI Taxonomy" id="220378"/>
    <lineage>
        <taxon>Bacteria</taxon>
        <taxon>Bacillati</taxon>
        <taxon>Actinomycetota</taxon>
        <taxon>Actinomycetes</taxon>
        <taxon>Streptosporangiales</taxon>
        <taxon>Nocardiopsidaceae</taxon>
        <taxon>Nocardiopsis</taxon>
    </lineage>
</organism>
<accession>A0A7Z0JB37</accession>
<proteinExistence type="predicted"/>
<dbReference type="RefSeq" id="WP_179825443.1">
    <property type="nucleotide sequence ID" value="NZ_JACCFS010000001.1"/>
</dbReference>
<protein>
    <submittedName>
        <fullName evidence="1">Uncharacterized protein</fullName>
    </submittedName>
</protein>
<evidence type="ECO:0000313" key="2">
    <source>
        <dbReference type="Proteomes" id="UP000572051"/>
    </source>
</evidence>
<dbReference type="EMBL" id="JACCFS010000001">
    <property type="protein sequence ID" value="NYJ35928.1"/>
    <property type="molecule type" value="Genomic_DNA"/>
</dbReference>
<name>A0A7Z0JB37_9ACTN</name>
<dbReference type="AlphaFoldDB" id="A0A7Z0JB37"/>
<keyword evidence="2" id="KW-1185">Reference proteome</keyword>
<comment type="caution">
    <text evidence="1">The sequence shown here is derived from an EMBL/GenBank/DDBJ whole genome shotgun (WGS) entry which is preliminary data.</text>
</comment>
<reference evidence="1 2" key="1">
    <citation type="submission" date="2020-07" db="EMBL/GenBank/DDBJ databases">
        <title>Sequencing the genomes of 1000 actinobacteria strains.</title>
        <authorList>
            <person name="Klenk H.-P."/>
        </authorList>
    </citation>
    <scope>NUCLEOTIDE SEQUENCE [LARGE SCALE GENOMIC DNA]</scope>
    <source>
        <strain evidence="1 2">DSM 44442</strain>
    </source>
</reference>
<sequence>MRVFIEGRGWKRNQVAKEMPRVVDRYLEVHPVPKGEKKPLEIIVGSTLSRWVNKGHSKPAPRATFNAIVLTVLHLEWEASGKPGTPPDLRDVARHWNEWHSRLKTTSGSPIPSSETARPPAETIVQIDLSDAVHVRLSKAYGSAGASLLQATRDSDVSAALDLGLLRFLDGHRAEGESFLQQAQTGGSREAAALLDSEDPSEVRAATAARLAFDRAVRLDGDSHNGERKVLLLERAAHAKIRSAIGMLADHFESLGETGSAARWRLLADQER</sequence>
<evidence type="ECO:0000313" key="1">
    <source>
        <dbReference type="EMBL" id="NYJ35928.1"/>
    </source>
</evidence>
<dbReference type="Proteomes" id="UP000572051">
    <property type="component" value="Unassembled WGS sequence"/>
</dbReference>